<dbReference type="InterPro" id="IPR043130">
    <property type="entry name" value="CDP-OH_PTrfase_TM_dom"/>
</dbReference>
<accession>A0AA42X3D6</accession>
<dbReference type="RefSeq" id="WP_279776399.1">
    <property type="nucleotide sequence ID" value="NZ_JAOCKX010000091.1"/>
</dbReference>
<evidence type="ECO:0000256" key="2">
    <source>
        <dbReference type="RuleBase" id="RU003750"/>
    </source>
</evidence>
<keyword evidence="3" id="KW-0472">Membrane</keyword>
<gene>
    <name evidence="4" type="ORF">N5J77_29005</name>
</gene>
<evidence type="ECO:0000256" key="1">
    <source>
        <dbReference type="ARBA" id="ARBA00022679"/>
    </source>
</evidence>
<dbReference type="AlphaFoldDB" id="A0AA42X3D6"/>
<protein>
    <submittedName>
        <fullName evidence="4">CDP-alcohol phosphatidyltransferase family protein</fullName>
    </submittedName>
</protein>
<name>A0AA42X3D6_SPHYA</name>
<dbReference type="GO" id="GO:0016780">
    <property type="term" value="F:phosphotransferase activity, for other substituted phosphate groups"/>
    <property type="evidence" value="ECO:0007669"/>
    <property type="project" value="InterPro"/>
</dbReference>
<dbReference type="GO" id="GO:0008654">
    <property type="term" value="P:phospholipid biosynthetic process"/>
    <property type="evidence" value="ECO:0007669"/>
    <property type="project" value="InterPro"/>
</dbReference>
<comment type="caution">
    <text evidence="4">The sequence shown here is derived from an EMBL/GenBank/DDBJ whole genome shotgun (WGS) entry which is preliminary data.</text>
</comment>
<dbReference type="GO" id="GO:0016020">
    <property type="term" value="C:membrane"/>
    <property type="evidence" value="ECO:0007669"/>
    <property type="project" value="InterPro"/>
</dbReference>
<dbReference type="EMBL" id="JAOCKX010000091">
    <property type="protein sequence ID" value="MDH2135172.1"/>
    <property type="molecule type" value="Genomic_DNA"/>
</dbReference>
<evidence type="ECO:0000313" key="5">
    <source>
        <dbReference type="Proteomes" id="UP001162318"/>
    </source>
</evidence>
<dbReference type="Pfam" id="PF01066">
    <property type="entry name" value="CDP-OH_P_transf"/>
    <property type="match status" value="1"/>
</dbReference>
<evidence type="ECO:0000256" key="3">
    <source>
        <dbReference type="SAM" id="Phobius"/>
    </source>
</evidence>
<reference evidence="4" key="1">
    <citation type="submission" date="2022-09" db="EMBL/GenBank/DDBJ databases">
        <title>Intensive care unit water sources are persistently colonized with multi-drug resistant bacteria and are the site of extensive horizontal gene transfer of antibiotic resistance genes.</title>
        <authorList>
            <person name="Diorio-Toth L."/>
        </authorList>
    </citation>
    <scope>NUCLEOTIDE SEQUENCE</scope>
    <source>
        <strain evidence="4">GD03659</strain>
    </source>
</reference>
<keyword evidence="1 2" id="KW-0808">Transferase</keyword>
<dbReference type="InterPro" id="IPR048254">
    <property type="entry name" value="CDP_ALCOHOL_P_TRANSF_CS"/>
</dbReference>
<dbReference type="InterPro" id="IPR000462">
    <property type="entry name" value="CDP-OH_P_trans"/>
</dbReference>
<organism evidence="4 5">
    <name type="scientific">Sphingobium yanoikuyae</name>
    <name type="common">Sphingomonas yanoikuyae</name>
    <dbReference type="NCBI Taxonomy" id="13690"/>
    <lineage>
        <taxon>Bacteria</taxon>
        <taxon>Pseudomonadati</taxon>
        <taxon>Pseudomonadota</taxon>
        <taxon>Alphaproteobacteria</taxon>
        <taxon>Sphingomonadales</taxon>
        <taxon>Sphingomonadaceae</taxon>
        <taxon>Sphingobium</taxon>
    </lineage>
</organism>
<dbReference type="Proteomes" id="UP001162318">
    <property type="component" value="Unassembled WGS sequence"/>
</dbReference>
<proteinExistence type="inferred from homology"/>
<feature type="transmembrane region" description="Helical" evidence="3">
    <location>
        <begin position="29"/>
        <end position="55"/>
    </location>
</feature>
<sequence>MNATVLETRDRRIDDPTNLWFVHPVGRLLLPYFLAGGVSANSVSVGGLMLGALAAGAFAQWATSSPLVWVGLILAVGWLIADGLDGMIARATGTAGPAGRLLDGLCDHGTFVVIYVLLATSVGTVTGWVLACSAGACHVLQANFYEGERARFHRRRDGLADETSDPARNIVVQAYDRLSSTVDRYDGALTSIFADAPDRSVADAYIHQAQRPLRLMRLLSANMRVYTVFVACLLKAPALFWWFELGPMTGILIVGVAWRNRIDAKFVAAAGTPASIVATPANTL</sequence>
<keyword evidence="3" id="KW-1133">Transmembrane helix</keyword>
<feature type="transmembrane region" description="Helical" evidence="3">
    <location>
        <begin position="223"/>
        <end position="243"/>
    </location>
</feature>
<dbReference type="PROSITE" id="PS00379">
    <property type="entry name" value="CDP_ALCOHOL_P_TRANSF"/>
    <property type="match status" value="1"/>
</dbReference>
<comment type="similarity">
    <text evidence="2">Belongs to the CDP-alcohol phosphatidyltransferase class-I family.</text>
</comment>
<evidence type="ECO:0000313" key="4">
    <source>
        <dbReference type="EMBL" id="MDH2135172.1"/>
    </source>
</evidence>
<feature type="transmembrane region" description="Helical" evidence="3">
    <location>
        <begin position="109"/>
        <end position="131"/>
    </location>
</feature>
<keyword evidence="3" id="KW-0812">Transmembrane</keyword>
<feature type="transmembrane region" description="Helical" evidence="3">
    <location>
        <begin position="67"/>
        <end position="89"/>
    </location>
</feature>
<dbReference type="Gene3D" id="1.20.120.1760">
    <property type="match status" value="1"/>
</dbReference>